<dbReference type="InterPro" id="IPR001901">
    <property type="entry name" value="Translocase_SecE/Sec61-g"/>
</dbReference>
<keyword evidence="7 9" id="KW-0811">Translocation</keyword>
<dbReference type="InterPro" id="IPR005807">
    <property type="entry name" value="SecE_bac"/>
</dbReference>
<dbReference type="AlphaFoldDB" id="A0A1G1ZTM7"/>
<comment type="similarity">
    <text evidence="9">Belongs to the SecE/SEC61-gamma family.</text>
</comment>
<keyword evidence="2 9" id="KW-0813">Transport</keyword>
<comment type="function">
    <text evidence="9">Essential subunit of the Sec protein translocation channel SecYEG. Clamps together the 2 halves of SecY. May contact the channel plug during translocation.</text>
</comment>
<comment type="caution">
    <text evidence="10">The sequence shown here is derived from an EMBL/GenBank/DDBJ whole genome shotgun (WGS) entry which is preliminary data.</text>
</comment>
<dbReference type="NCBIfam" id="TIGR00964">
    <property type="entry name" value="secE_bact"/>
    <property type="match status" value="1"/>
</dbReference>
<evidence type="ECO:0000256" key="9">
    <source>
        <dbReference type="HAMAP-Rule" id="MF_00422"/>
    </source>
</evidence>
<evidence type="ECO:0000256" key="5">
    <source>
        <dbReference type="ARBA" id="ARBA00022927"/>
    </source>
</evidence>
<dbReference type="Gene3D" id="1.20.5.1030">
    <property type="entry name" value="Preprotein translocase secy subunit"/>
    <property type="match status" value="1"/>
</dbReference>
<evidence type="ECO:0000256" key="7">
    <source>
        <dbReference type="ARBA" id="ARBA00023010"/>
    </source>
</evidence>
<dbReference type="GO" id="GO:0006605">
    <property type="term" value="P:protein targeting"/>
    <property type="evidence" value="ECO:0007669"/>
    <property type="project" value="UniProtKB-UniRule"/>
</dbReference>
<name>A0A1G1ZTM7_9BACT</name>
<evidence type="ECO:0000256" key="4">
    <source>
        <dbReference type="ARBA" id="ARBA00022692"/>
    </source>
</evidence>
<organism evidence="10 11">
    <name type="scientific">Candidatus Harrisonbacteria bacterium RIFCSPLOWO2_02_FULL_41_13b</name>
    <dbReference type="NCBI Taxonomy" id="1798409"/>
    <lineage>
        <taxon>Bacteria</taxon>
        <taxon>Candidatus Harrisoniibacteriota</taxon>
    </lineage>
</organism>
<dbReference type="GO" id="GO:0008320">
    <property type="term" value="F:protein transmembrane transporter activity"/>
    <property type="evidence" value="ECO:0007669"/>
    <property type="project" value="UniProtKB-UniRule"/>
</dbReference>
<evidence type="ECO:0000256" key="2">
    <source>
        <dbReference type="ARBA" id="ARBA00022448"/>
    </source>
</evidence>
<accession>A0A1G1ZTM7</accession>
<keyword evidence="5 9" id="KW-0653">Protein transport</keyword>
<evidence type="ECO:0000256" key="6">
    <source>
        <dbReference type="ARBA" id="ARBA00022989"/>
    </source>
</evidence>
<comment type="subunit">
    <text evidence="9">Component of the Sec protein translocase complex. Heterotrimer consisting of SecY, SecE and SecG subunits. The heterotrimers can form oligomers, although 1 heterotrimer is thought to be able to translocate proteins. Interacts with the ribosome. Interacts with SecDF, and other proteins may be involved. Interacts with SecA.</text>
</comment>
<dbReference type="GO" id="GO:0009306">
    <property type="term" value="P:protein secretion"/>
    <property type="evidence" value="ECO:0007669"/>
    <property type="project" value="UniProtKB-UniRule"/>
</dbReference>
<evidence type="ECO:0000256" key="3">
    <source>
        <dbReference type="ARBA" id="ARBA00022475"/>
    </source>
</evidence>
<keyword evidence="8 9" id="KW-0472">Membrane</keyword>
<dbReference type="HAMAP" id="MF_00422">
    <property type="entry name" value="SecE"/>
    <property type="match status" value="1"/>
</dbReference>
<keyword evidence="6 9" id="KW-1133">Transmembrane helix</keyword>
<dbReference type="PANTHER" id="PTHR33910:SF1">
    <property type="entry name" value="PROTEIN TRANSLOCASE SUBUNIT SECE"/>
    <property type="match status" value="1"/>
</dbReference>
<evidence type="ECO:0000256" key="8">
    <source>
        <dbReference type="ARBA" id="ARBA00023136"/>
    </source>
</evidence>
<dbReference type="GO" id="GO:0065002">
    <property type="term" value="P:intracellular protein transmembrane transport"/>
    <property type="evidence" value="ECO:0007669"/>
    <property type="project" value="UniProtKB-UniRule"/>
</dbReference>
<dbReference type="EMBL" id="MHJL01000021">
    <property type="protein sequence ID" value="OGY67486.1"/>
    <property type="molecule type" value="Genomic_DNA"/>
</dbReference>
<dbReference type="Pfam" id="PF00584">
    <property type="entry name" value="SecE"/>
    <property type="match status" value="1"/>
</dbReference>
<dbReference type="STRING" id="1798409.A3I24_00095"/>
<comment type="subcellular location">
    <subcellularLocation>
        <location evidence="9">Cell membrane</location>
        <topology evidence="9">Single-pass membrane protein</topology>
    </subcellularLocation>
    <subcellularLocation>
        <location evidence="1">Membrane</location>
    </subcellularLocation>
</comment>
<evidence type="ECO:0000313" key="11">
    <source>
        <dbReference type="Proteomes" id="UP000177690"/>
    </source>
</evidence>
<dbReference type="GO" id="GO:0043952">
    <property type="term" value="P:protein transport by the Sec complex"/>
    <property type="evidence" value="ECO:0007669"/>
    <property type="project" value="UniProtKB-UniRule"/>
</dbReference>
<dbReference type="GO" id="GO:0005886">
    <property type="term" value="C:plasma membrane"/>
    <property type="evidence" value="ECO:0007669"/>
    <property type="project" value="UniProtKB-SubCell"/>
</dbReference>
<proteinExistence type="inferred from homology"/>
<keyword evidence="3 9" id="KW-1003">Cell membrane</keyword>
<evidence type="ECO:0000313" key="10">
    <source>
        <dbReference type="EMBL" id="OGY67486.1"/>
    </source>
</evidence>
<dbReference type="PANTHER" id="PTHR33910">
    <property type="entry name" value="PROTEIN TRANSLOCASE SUBUNIT SECE"/>
    <property type="match status" value="1"/>
</dbReference>
<sequence length="61" mass="6992">MLNKIKLFLQESQQEFKKVNWPSSSETVRLTMVVIMMSLGVSVFLGLLDFIFSTALQKLLI</sequence>
<protein>
    <recommendedName>
        <fullName evidence="9">Protein translocase subunit SecE</fullName>
    </recommendedName>
</protein>
<keyword evidence="4 9" id="KW-0812">Transmembrane</keyword>
<reference evidence="10 11" key="1">
    <citation type="journal article" date="2016" name="Nat. Commun.">
        <title>Thousands of microbial genomes shed light on interconnected biogeochemical processes in an aquifer system.</title>
        <authorList>
            <person name="Anantharaman K."/>
            <person name="Brown C.T."/>
            <person name="Hug L.A."/>
            <person name="Sharon I."/>
            <person name="Castelle C.J."/>
            <person name="Probst A.J."/>
            <person name="Thomas B.C."/>
            <person name="Singh A."/>
            <person name="Wilkins M.J."/>
            <person name="Karaoz U."/>
            <person name="Brodie E.L."/>
            <person name="Williams K.H."/>
            <person name="Hubbard S.S."/>
            <person name="Banfield J.F."/>
        </authorList>
    </citation>
    <scope>NUCLEOTIDE SEQUENCE [LARGE SCALE GENOMIC DNA]</scope>
</reference>
<evidence type="ECO:0000256" key="1">
    <source>
        <dbReference type="ARBA" id="ARBA00004370"/>
    </source>
</evidence>
<dbReference type="InterPro" id="IPR038379">
    <property type="entry name" value="SecE_sf"/>
</dbReference>
<dbReference type="Proteomes" id="UP000177690">
    <property type="component" value="Unassembled WGS sequence"/>
</dbReference>
<gene>
    <name evidence="9" type="primary">secE</name>
    <name evidence="10" type="ORF">A3I24_00095</name>
</gene>
<feature type="transmembrane region" description="Helical" evidence="9">
    <location>
        <begin position="30"/>
        <end position="52"/>
    </location>
</feature>